<dbReference type="PANTHER" id="PTHR43780:SF2">
    <property type="entry name" value="1-AMINOCYCLOPROPANE-1-CARBOXYLATE DEAMINASE-RELATED"/>
    <property type="match status" value="1"/>
</dbReference>
<dbReference type="InterPro" id="IPR001926">
    <property type="entry name" value="TrpB-like_PALP"/>
</dbReference>
<sequence>MNWKDIPRYRLANLPTQIEHLKNLSDKLNGPNIYLKRDDETGLAFGGNKVRKLEFIVADALEKKADVMITSGGIQTNHGRLTVAAAVKAGIKPVLVITNDAPEAYEGNLLLDKLLGAEIHFAYPDDEQLTQQEKHNRARILGEEKVEEIKKKYENEGKNVYIVPRGGRSIPGTLGYCLASLEIYQQMIESKNHMDYIVTSVGSSSTIGGLLIGKKLFNIDTKIIGISVSRPASEIKKLVLEQAESFINHYNLDIHVSEDDITVFDSYIGEGYAIPTEKGVQAIKTLSETESVFMDHIYTGKGMSGLIDLIEKDYFKDTDNVMFIHTGGSPALFSLDSIKI</sequence>
<dbReference type="SUPFAM" id="SSF53686">
    <property type="entry name" value="Tryptophan synthase beta subunit-like PLP-dependent enzymes"/>
    <property type="match status" value="1"/>
</dbReference>
<proteinExistence type="inferred from homology"/>
<dbReference type="PIRSF" id="PIRSF006278">
    <property type="entry name" value="ACCD_DCysDesulf"/>
    <property type="match status" value="1"/>
</dbReference>
<reference evidence="6" key="1">
    <citation type="journal article" date="2019" name="Int. J. Syst. Evol. Microbiol.">
        <title>The Global Catalogue of Microorganisms (GCM) 10K type strain sequencing project: providing services to taxonomists for standard genome sequencing and annotation.</title>
        <authorList>
            <consortium name="The Broad Institute Genomics Platform"/>
            <consortium name="The Broad Institute Genome Sequencing Center for Infectious Disease"/>
            <person name="Wu L."/>
            <person name="Ma J."/>
        </authorList>
    </citation>
    <scope>NUCLEOTIDE SEQUENCE [LARGE SCALE GENOMIC DNA]</scope>
    <source>
        <strain evidence="6">CGMCC 1.7693</strain>
    </source>
</reference>
<evidence type="ECO:0000256" key="3">
    <source>
        <dbReference type="ARBA" id="ARBA00022898"/>
    </source>
</evidence>
<dbReference type="Gene3D" id="3.40.50.1100">
    <property type="match status" value="2"/>
</dbReference>
<evidence type="ECO:0000256" key="1">
    <source>
        <dbReference type="ARBA" id="ARBA00001933"/>
    </source>
</evidence>
<keyword evidence="6" id="KW-1185">Reference proteome</keyword>
<protein>
    <submittedName>
        <fullName evidence="5">D-cysteine desulfhydrase</fullName>
    </submittedName>
</protein>
<dbReference type="PANTHER" id="PTHR43780">
    <property type="entry name" value="1-AMINOCYCLOPROPANE-1-CARBOXYLATE DEAMINASE-RELATED"/>
    <property type="match status" value="1"/>
</dbReference>
<dbReference type="Proteomes" id="UP000641206">
    <property type="component" value="Unassembled WGS sequence"/>
</dbReference>
<evidence type="ECO:0000259" key="4">
    <source>
        <dbReference type="Pfam" id="PF00291"/>
    </source>
</evidence>
<comment type="caution">
    <text evidence="5">The sequence shown here is derived from an EMBL/GenBank/DDBJ whole genome shotgun (WGS) entry which is preliminary data.</text>
</comment>
<comment type="cofactor">
    <cofactor evidence="1">
        <name>pyridoxal 5'-phosphate</name>
        <dbReference type="ChEBI" id="CHEBI:597326"/>
    </cofactor>
</comment>
<name>A0ABQ2NNN1_9BACI</name>
<organism evidence="5 6">
    <name type="scientific">Oceanobacillus neutriphilus</name>
    <dbReference type="NCBI Taxonomy" id="531815"/>
    <lineage>
        <taxon>Bacteria</taxon>
        <taxon>Bacillati</taxon>
        <taxon>Bacillota</taxon>
        <taxon>Bacilli</taxon>
        <taxon>Bacillales</taxon>
        <taxon>Bacillaceae</taxon>
        <taxon>Oceanobacillus</taxon>
    </lineage>
</organism>
<evidence type="ECO:0000256" key="2">
    <source>
        <dbReference type="ARBA" id="ARBA00008639"/>
    </source>
</evidence>
<comment type="similarity">
    <text evidence="2">Belongs to the ACC deaminase/D-cysteine desulfhydrase family.</text>
</comment>
<evidence type="ECO:0000313" key="5">
    <source>
        <dbReference type="EMBL" id="GGP07867.1"/>
    </source>
</evidence>
<keyword evidence="3" id="KW-0663">Pyridoxal phosphate</keyword>
<dbReference type="InterPro" id="IPR027278">
    <property type="entry name" value="ACCD_DCysDesulf"/>
</dbReference>
<dbReference type="InterPro" id="IPR036052">
    <property type="entry name" value="TrpB-like_PALP_sf"/>
</dbReference>
<dbReference type="Pfam" id="PF00291">
    <property type="entry name" value="PALP"/>
    <property type="match status" value="1"/>
</dbReference>
<feature type="domain" description="Tryptophan synthase beta chain-like PALP" evidence="4">
    <location>
        <begin position="11"/>
        <end position="327"/>
    </location>
</feature>
<accession>A0ABQ2NNN1</accession>
<evidence type="ECO:0000313" key="6">
    <source>
        <dbReference type="Proteomes" id="UP000641206"/>
    </source>
</evidence>
<dbReference type="RefSeq" id="WP_188732975.1">
    <property type="nucleotide sequence ID" value="NZ_BMLW01000001.1"/>
</dbReference>
<gene>
    <name evidence="5" type="ORF">GCM10011346_05830</name>
</gene>
<dbReference type="EMBL" id="BMLW01000001">
    <property type="protein sequence ID" value="GGP07867.1"/>
    <property type="molecule type" value="Genomic_DNA"/>
</dbReference>